<keyword evidence="3" id="KW-0406">Ion transport</keyword>
<name>A0A7X2SZU5_9CLOT</name>
<dbReference type="PANTHER" id="PTHR38682">
    <property type="entry name" value="V-TYPE ATP SYNTHASE SUBUNIT C"/>
    <property type="match status" value="1"/>
</dbReference>
<accession>A0A7X2SZU5</accession>
<comment type="caution">
    <text evidence="4">The sequence shown here is derived from an EMBL/GenBank/DDBJ whole genome shotgun (WGS) entry which is preliminary data.</text>
</comment>
<dbReference type="InterPro" id="IPR002843">
    <property type="entry name" value="ATPase_V0-cplx_csu/dsu"/>
</dbReference>
<dbReference type="InterPro" id="IPR050873">
    <property type="entry name" value="V-ATPase_V0D/AC39_subunit"/>
</dbReference>
<dbReference type="RefSeq" id="WP_154529757.1">
    <property type="nucleotide sequence ID" value="NZ_JAQXTV010000075.1"/>
</dbReference>
<dbReference type="PANTHER" id="PTHR38682:SF1">
    <property type="entry name" value="V-TYPE ATP SYNTHASE SUBUNIT C"/>
    <property type="match status" value="1"/>
</dbReference>
<dbReference type="Proteomes" id="UP000460287">
    <property type="component" value="Unassembled WGS sequence"/>
</dbReference>
<proteinExistence type="inferred from homology"/>
<protein>
    <submittedName>
        <fullName evidence="4">V-type ATP synthase subunit C</fullName>
    </submittedName>
</protein>
<dbReference type="GO" id="GO:0046961">
    <property type="term" value="F:proton-transporting ATPase activity, rotational mechanism"/>
    <property type="evidence" value="ECO:0007669"/>
    <property type="project" value="InterPro"/>
</dbReference>
<evidence type="ECO:0000256" key="2">
    <source>
        <dbReference type="ARBA" id="ARBA00022448"/>
    </source>
</evidence>
<keyword evidence="2" id="KW-0813">Transport</keyword>
<dbReference type="Gene3D" id="1.20.1690.10">
    <property type="entry name" value="V-type ATP synthase subunit C domain"/>
    <property type="match status" value="2"/>
</dbReference>
<reference evidence="4 5" key="1">
    <citation type="submission" date="2019-08" db="EMBL/GenBank/DDBJ databases">
        <title>In-depth cultivation of the pig gut microbiome towards novel bacterial diversity and tailored functional studies.</title>
        <authorList>
            <person name="Wylensek D."/>
            <person name="Hitch T.C.A."/>
            <person name="Clavel T."/>
        </authorList>
    </citation>
    <scope>NUCLEOTIDE SEQUENCE [LARGE SCALE GENOMIC DNA]</scope>
    <source>
        <strain evidence="4 5">WCA-383-APC-5B</strain>
    </source>
</reference>
<dbReference type="InterPro" id="IPR035067">
    <property type="entry name" value="V-type_ATPase_csu/dsu"/>
</dbReference>
<dbReference type="EMBL" id="VULX01000001">
    <property type="protein sequence ID" value="MSR89867.1"/>
    <property type="molecule type" value="Genomic_DNA"/>
</dbReference>
<evidence type="ECO:0000313" key="5">
    <source>
        <dbReference type="Proteomes" id="UP000460287"/>
    </source>
</evidence>
<dbReference type="SUPFAM" id="SSF103486">
    <property type="entry name" value="V-type ATP synthase subunit C"/>
    <property type="match status" value="1"/>
</dbReference>
<organism evidence="4 5">
    <name type="scientific">Inconstantimicrobium porci</name>
    <dbReference type="NCBI Taxonomy" id="2652291"/>
    <lineage>
        <taxon>Bacteria</taxon>
        <taxon>Bacillati</taxon>
        <taxon>Bacillota</taxon>
        <taxon>Clostridia</taxon>
        <taxon>Eubacteriales</taxon>
        <taxon>Clostridiaceae</taxon>
        <taxon>Inconstantimicrobium</taxon>
    </lineage>
</organism>
<evidence type="ECO:0000256" key="1">
    <source>
        <dbReference type="ARBA" id="ARBA00006709"/>
    </source>
</evidence>
<dbReference type="Pfam" id="PF01992">
    <property type="entry name" value="vATP-synt_AC39"/>
    <property type="match status" value="1"/>
</dbReference>
<evidence type="ECO:0000256" key="3">
    <source>
        <dbReference type="ARBA" id="ARBA00023065"/>
    </source>
</evidence>
<dbReference type="AlphaFoldDB" id="A0A7X2SZU5"/>
<keyword evidence="5" id="KW-1185">Reference proteome</keyword>
<dbReference type="InterPro" id="IPR044911">
    <property type="entry name" value="V-type_ATPase_csu/dsu_dom_3"/>
</dbReference>
<comment type="similarity">
    <text evidence="1">Belongs to the V-ATPase V0D/AC39 subunit family.</text>
</comment>
<gene>
    <name evidence="4" type="ORF">FYJ33_00185</name>
</gene>
<dbReference type="NCBIfam" id="NF002266">
    <property type="entry name" value="PRK01198.1-2"/>
    <property type="match status" value="1"/>
</dbReference>
<sequence>MDKEQFIPVIPRVKVYETKLLDKAKFERMIESDTAQEALKVLQETEYANVMGDVKRAEDYEEILSSELTRVYDNLYRICPDTTLIEIMSLRYEYHNIKVLVKGKVAKKDFSNMLINLGSTDTEKLKFAIDNEAYRELDSFKKKSVEESIEDFNANNDPQNIDLIIDKYMFEEMVYLAKKINENFVLKYVKSQIDLANIKTLLRVKKQDKSREFLQSVLIKGGEVSTDMLVLMLNDSAENIASKLSYTRYGAILKEGIESYAKTGSVSLFEKLSDNFIMSLLKGAKIMTSGVEPIIAYIYAKENEIKLIRIIMVGKLNNISAEVIRERLRDSYV</sequence>
<evidence type="ECO:0000313" key="4">
    <source>
        <dbReference type="EMBL" id="MSR89867.1"/>
    </source>
</evidence>
<dbReference type="Gene3D" id="1.10.132.50">
    <property type="entry name" value="ATP synthase (C/AC39) subunit, domain 3"/>
    <property type="match status" value="1"/>
</dbReference>
<dbReference type="InterPro" id="IPR036079">
    <property type="entry name" value="ATPase_csu/dsu_sf"/>
</dbReference>